<gene>
    <name evidence="1" type="ORF">PQR01_41255</name>
</gene>
<dbReference type="Proteomes" id="UP001629235">
    <property type="component" value="Unassembled WGS sequence"/>
</dbReference>
<name>A0ACC7NPW5_9BURK</name>
<feature type="non-terminal residue" evidence="1">
    <location>
        <position position="84"/>
    </location>
</feature>
<protein>
    <submittedName>
        <fullName evidence="1">Uncharacterized protein</fullName>
    </submittedName>
</protein>
<evidence type="ECO:0000313" key="1">
    <source>
        <dbReference type="EMBL" id="MFM0109608.1"/>
    </source>
</evidence>
<sequence>TAGTAALDGTLSVAGVSSVAPSSASALPATGFTVIHTTGGITGDFSTVSLGGATSPVDYLTLAGTRSADSLNYNVGFGLTWQAG</sequence>
<dbReference type="EMBL" id="JAQQDW010000367">
    <property type="protein sequence ID" value="MFM0109608.1"/>
    <property type="molecule type" value="Genomic_DNA"/>
</dbReference>
<proteinExistence type="predicted"/>
<accession>A0ACC7NPW5</accession>
<comment type="caution">
    <text evidence="1">The sequence shown here is derived from an EMBL/GenBank/DDBJ whole genome shotgun (WGS) entry which is preliminary data.</text>
</comment>
<reference evidence="1 2" key="1">
    <citation type="journal article" date="2024" name="Chem. Sci.">
        <title>Discovery of megapolipeptins by genome mining of a Burkholderiales bacteria collection.</title>
        <authorList>
            <person name="Paulo B.S."/>
            <person name="Recchia M.J.J."/>
            <person name="Lee S."/>
            <person name="Fergusson C.H."/>
            <person name="Romanowski S.B."/>
            <person name="Hernandez A."/>
            <person name="Krull N."/>
            <person name="Liu D.Y."/>
            <person name="Cavanagh H."/>
            <person name="Bos A."/>
            <person name="Gray C.A."/>
            <person name="Murphy B.T."/>
            <person name="Linington R.G."/>
            <person name="Eustaquio A.S."/>
        </authorList>
    </citation>
    <scope>NUCLEOTIDE SEQUENCE [LARGE SCALE GENOMIC DNA]</scope>
    <source>
        <strain evidence="1 2">RL18-126-BIB-B</strain>
    </source>
</reference>
<evidence type="ECO:0000313" key="2">
    <source>
        <dbReference type="Proteomes" id="UP001629235"/>
    </source>
</evidence>
<organism evidence="1 2">
    <name type="scientific">Paraburkholderia rhynchosiae</name>
    <dbReference type="NCBI Taxonomy" id="487049"/>
    <lineage>
        <taxon>Bacteria</taxon>
        <taxon>Pseudomonadati</taxon>
        <taxon>Pseudomonadota</taxon>
        <taxon>Betaproteobacteria</taxon>
        <taxon>Burkholderiales</taxon>
        <taxon>Burkholderiaceae</taxon>
        <taxon>Paraburkholderia</taxon>
    </lineage>
</organism>
<feature type="non-terminal residue" evidence="1">
    <location>
        <position position="1"/>
    </location>
</feature>
<keyword evidence="2" id="KW-1185">Reference proteome</keyword>